<dbReference type="Pfam" id="PF00395">
    <property type="entry name" value="SLH"/>
    <property type="match status" value="2"/>
</dbReference>
<dbReference type="STRING" id="162209.IJ22_00850"/>
<dbReference type="InterPro" id="IPR001119">
    <property type="entry name" value="SLH_dom"/>
</dbReference>
<organism evidence="4 5">
    <name type="scientific">Paenibacillus naphthalenovorans</name>
    <dbReference type="NCBI Taxonomy" id="162209"/>
    <lineage>
        <taxon>Bacteria</taxon>
        <taxon>Bacillati</taxon>
        <taxon>Bacillota</taxon>
        <taxon>Bacilli</taxon>
        <taxon>Bacillales</taxon>
        <taxon>Paenibacillaceae</taxon>
        <taxon>Paenibacillus</taxon>
    </lineage>
</organism>
<dbReference type="InterPro" id="IPR032599">
    <property type="entry name" value="YcdB/YcdC_rep_domain"/>
</dbReference>
<dbReference type="RefSeq" id="WP_062406390.1">
    <property type="nucleotide sequence ID" value="NZ_CP013652.1"/>
</dbReference>
<reference evidence="5" key="1">
    <citation type="submission" date="2015-12" db="EMBL/GenBank/DDBJ databases">
        <title>Complete genome sequences of two moderately thermophilic Paenibacillus species.</title>
        <authorList>
            <person name="Butler R.III."/>
            <person name="Wang J."/>
            <person name="Stark B.C."/>
            <person name="Pombert J.-F."/>
        </authorList>
    </citation>
    <scope>NUCLEOTIDE SEQUENCE [LARGE SCALE GENOMIC DNA]</scope>
    <source>
        <strain evidence="5">32O-Y</strain>
    </source>
</reference>
<feature type="signal peptide" evidence="1">
    <location>
        <begin position="1"/>
        <end position="31"/>
    </location>
</feature>
<gene>
    <name evidence="4" type="ORF">IJ22_00850</name>
</gene>
<keyword evidence="5" id="KW-1185">Reference proteome</keyword>
<reference evidence="4 5" key="2">
    <citation type="journal article" date="2016" name="Genome Announc.">
        <title>Complete Genome Sequences of Two Interactive Moderate Thermophiles, Paenibacillus napthalenovorans 32O-Y and Paenibacillus sp. 32O-W.</title>
        <authorList>
            <person name="Butler R.R.III."/>
            <person name="Wang J."/>
            <person name="Stark B.C."/>
            <person name="Pombert J.F."/>
        </authorList>
    </citation>
    <scope>NUCLEOTIDE SEQUENCE [LARGE SCALE GENOMIC DNA]</scope>
    <source>
        <strain evidence="4 5">32O-Y</strain>
    </source>
</reference>
<accession>A0A0U2VZD7</accession>
<evidence type="ECO:0000256" key="1">
    <source>
        <dbReference type="SAM" id="SignalP"/>
    </source>
</evidence>
<evidence type="ECO:0000259" key="3">
    <source>
        <dbReference type="Pfam" id="PF16244"/>
    </source>
</evidence>
<feature type="domain" description="YcdB/YcdC repeated" evidence="3">
    <location>
        <begin position="343"/>
        <end position="509"/>
    </location>
</feature>
<dbReference type="Pfam" id="PF16244">
    <property type="entry name" value="DUF4901"/>
    <property type="match status" value="2"/>
</dbReference>
<dbReference type="PATRIC" id="fig|162209.4.peg.81"/>
<feature type="domain" description="SLH" evidence="2">
    <location>
        <begin position="607"/>
        <end position="643"/>
    </location>
</feature>
<dbReference type="EMBL" id="CP013652">
    <property type="protein sequence ID" value="ALS20477.1"/>
    <property type="molecule type" value="Genomic_DNA"/>
</dbReference>
<proteinExistence type="predicted"/>
<dbReference type="Proteomes" id="UP000061660">
    <property type="component" value="Chromosome"/>
</dbReference>
<protein>
    <submittedName>
        <fullName evidence="4">S-layer protein</fullName>
    </submittedName>
</protein>
<feature type="domain" description="YcdB/YcdC repeated" evidence="3">
    <location>
        <begin position="108"/>
        <end position="236"/>
    </location>
</feature>
<keyword evidence="1" id="KW-0732">Signal</keyword>
<evidence type="ECO:0000313" key="4">
    <source>
        <dbReference type="EMBL" id="ALS20477.1"/>
    </source>
</evidence>
<feature type="domain" description="SLH" evidence="2">
    <location>
        <begin position="746"/>
        <end position="776"/>
    </location>
</feature>
<sequence precursor="true">MNRRPHRGRFKGKLVMLSALSLSLLPLTAHANEISTGTSSAAAASVSGFNASSGTAPSAAKEAKQMKAEAKITKDEAVAIVRKLFPKLQDAQPVRVELGDSHSYPPQYQNVWTIGWQITFGNSSYGFDSKVDSITGDLLQTHLHFPTDEGNEAYYPPKVSKEEALGLAKAFIQKASPTLSLDSLKPVDQSPYTNQALFGPVQYEFSFTTLVHGLAHPGGHISVTINGNGEVTGYYRNVVTADYPSPEPAITPEEAAKKFVPLRDLTLQYVPVNQPNFKGKSWFLGWVQPFYADLSIDALTGEYINFTGAVVQPEKVQYKDIQKTDKLFTVTTGKGENQLLTGEQAAELVERVASIPGNRTRSTQSLNTYWSDVNKKVWNITWMEAAPAGPYPYSGQTNAVVDARTGQILEFRVDRMAPPWTNPKPDTEKTTAAISQAEAEKKALALINELYPNASEELKWLSPDPYAAPAGDEQTFGFRFQRFYKGIPVGGDSVSIILDAQGQLKSYQSTRSDQLEAGTASLAANITKAQAEAIFLEGISQELQYKNFGGFYTESQYVEPDIKLVYQQTYKDSAKNGYVIDAANGRWRATFVNPVSTVERSVEMPVDIAGHWAQKDLETMIRHNILSADSSGQLHPDKTITLGDWLLMASQAVHPHYANSYYDRNAKPAFEDIDEQSPYYAAAQLFVQLKWLDPKKTPQLRPEETLTKEKLAVLLTQMIKYNKLAEQLQQNPQLNFEDSELIAEKGAVWLITQLGVLDGSVRKFNPQGEVTKAQAATALMRLVHLQGKLDQKIAM</sequence>
<evidence type="ECO:0000313" key="5">
    <source>
        <dbReference type="Proteomes" id="UP000061660"/>
    </source>
</evidence>
<dbReference type="KEGG" id="pnp:IJ22_00850"/>
<dbReference type="AlphaFoldDB" id="A0A0U2VZD7"/>
<feature type="chain" id="PRO_5006833240" evidence="1">
    <location>
        <begin position="32"/>
        <end position="795"/>
    </location>
</feature>
<evidence type="ECO:0000259" key="2">
    <source>
        <dbReference type="Pfam" id="PF00395"/>
    </source>
</evidence>
<dbReference type="OrthoDB" id="2652191at2"/>
<name>A0A0U2VZD7_9BACL</name>